<protein>
    <submittedName>
        <fullName evidence="1">Uncharacterized protein</fullName>
    </submittedName>
</protein>
<comment type="caution">
    <text evidence="1">The sequence shown here is derived from an EMBL/GenBank/DDBJ whole genome shotgun (WGS) entry which is preliminary data.</text>
</comment>
<gene>
    <name evidence="1" type="ORF">HPB49_010889</name>
</gene>
<keyword evidence="2" id="KW-1185">Reference proteome</keyword>
<dbReference type="Proteomes" id="UP000821865">
    <property type="component" value="Chromosome 4"/>
</dbReference>
<sequence>MSVQVSGLHVFHHCVIAWNMWICVTYGAQAQTIFVTCMNTLVHLVMYSYYFLAALGPRAQPFLWWKRYLTQVRRHFYINVSSINQMHLSAICGAKTIMRTALVQDYQPTFV</sequence>
<dbReference type="EMBL" id="CM023473">
    <property type="protein sequence ID" value="KAH7953660.1"/>
    <property type="molecule type" value="Genomic_DNA"/>
</dbReference>
<evidence type="ECO:0000313" key="2">
    <source>
        <dbReference type="Proteomes" id="UP000821865"/>
    </source>
</evidence>
<organism evidence="1 2">
    <name type="scientific">Dermacentor silvarum</name>
    <name type="common">Tick</name>
    <dbReference type="NCBI Taxonomy" id="543639"/>
    <lineage>
        <taxon>Eukaryota</taxon>
        <taxon>Metazoa</taxon>
        <taxon>Ecdysozoa</taxon>
        <taxon>Arthropoda</taxon>
        <taxon>Chelicerata</taxon>
        <taxon>Arachnida</taxon>
        <taxon>Acari</taxon>
        <taxon>Parasitiformes</taxon>
        <taxon>Ixodida</taxon>
        <taxon>Ixodoidea</taxon>
        <taxon>Ixodidae</taxon>
        <taxon>Rhipicephalinae</taxon>
        <taxon>Dermacentor</taxon>
    </lineage>
</organism>
<reference evidence="1" key="1">
    <citation type="submission" date="2020-05" db="EMBL/GenBank/DDBJ databases">
        <title>Large-scale comparative analyses of tick genomes elucidate their genetic diversity and vector capacities.</title>
        <authorList>
            <person name="Jia N."/>
            <person name="Wang J."/>
            <person name="Shi W."/>
            <person name="Du L."/>
            <person name="Sun Y."/>
            <person name="Zhan W."/>
            <person name="Jiang J."/>
            <person name="Wang Q."/>
            <person name="Zhang B."/>
            <person name="Ji P."/>
            <person name="Sakyi L.B."/>
            <person name="Cui X."/>
            <person name="Yuan T."/>
            <person name="Jiang B."/>
            <person name="Yang W."/>
            <person name="Lam T.T.-Y."/>
            <person name="Chang Q."/>
            <person name="Ding S."/>
            <person name="Wang X."/>
            <person name="Zhu J."/>
            <person name="Ruan X."/>
            <person name="Zhao L."/>
            <person name="Wei J."/>
            <person name="Que T."/>
            <person name="Du C."/>
            <person name="Cheng J."/>
            <person name="Dai P."/>
            <person name="Han X."/>
            <person name="Huang E."/>
            <person name="Gao Y."/>
            <person name="Liu J."/>
            <person name="Shao H."/>
            <person name="Ye R."/>
            <person name="Li L."/>
            <person name="Wei W."/>
            <person name="Wang X."/>
            <person name="Wang C."/>
            <person name="Yang T."/>
            <person name="Huo Q."/>
            <person name="Li W."/>
            <person name="Guo W."/>
            <person name="Chen H."/>
            <person name="Zhou L."/>
            <person name="Ni X."/>
            <person name="Tian J."/>
            <person name="Zhou Y."/>
            <person name="Sheng Y."/>
            <person name="Liu T."/>
            <person name="Pan Y."/>
            <person name="Xia L."/>
            <person name="Li J."/>
            <person name="Zhao F."/>
            <person name="Cao W."/>
        </authorList>
    </citation>
    <scope>NUCLEOTIDE SEQUENCE</scope>
    <source>
        <strain evidence="1">Dsil-2018</strain>
    </source>
</reference>
<evidence type="ECO:0000313" key="1">
    <source>
        <dbReference type="EMBL" id="KAH7953660.1"/>
    </source>
</evidence>
<proteinExistence type="predicted"/>
<name>A0ACB8CWK9_DERSI</name>
<accession>A0ACB8CWK9</accession>